<evidence type="ECO:0000256" key="1">
    <source>
        <dbReference type="SAM" id="MobiDB-lite"/>
    </source>
</evidence>
<protein>
    <submittedName>
        <fullName evidence="3">Bax inhibitor-1/YccA family protein</fullName>
    </submittedName>
</protein>
<comment type="caution">
    <text evidence="3">The sequence shown here is derived from an EMBL/GenBank/DDBJ whole genome shotgun (WGS) entry which is preliminary data.</text>
</comment>
<proteinExistence type="predicted"/>
<feature type="transmembrane region" description="Helical" evidence="2">
    <location>
        <begin position="198"/>
        <end position="220"/>
    </location>
</feature>
<dbReference type="PANTHER" id="PTHR41282">
    <property type="entry name" value="CONSERVED TRANSMEMBRANE PROTEIN-RELATED"/>
    <property type="match status" value="1"/>
</dbReference>
<feature type="transmembrane region" description="Helical" evidence="2">
    <location>
        <begin position="232"/>
        <end position="254"/>
    </location>
</feature>
<accession>A0A930L3P0</accession>
<evidence type="ECO:0000313" key="4">
    <source>
        <dbReference type="Proteomes" id="UP000770330"/>
    </source>
</evidence>
<evidence type="ECO:0000256" key="2">
    <source>
        <dbReference type="SAM" id="Phobius"/>
    </source>
</evidence>
<dbReference type="AlphaFoldDB" id="A0A930L3P0"/>
<dbReference type="PANTHER" id="PTHR41282:SF1">
    <property type="entry name" value="CONSERVED TRANSMEMBRANE PROTEIN-RELATED"/>
    <property type="match status" value="1"/>
</dbReference>
<name>A0A930L3P0_9MICC</name>
<feature type="transmembrane region" description="Helical" evidence="2">
    <location>
        <begin position="141"/>
        <end position="162"/>
    </location>
</feature>
<feature type="compositionally biased region" description="Polar residues" evidence="1">
    <location>
        <begin position="1"/>
        <end position="18"/>
    </location>
</feature>
<keyword evidence="2" id="KW-0472">Membrane</keyword>
<feature type="transmembrane region" description="Helical" evidence="2">
    <location>
        <begin position="174"/>
        <end position="192"/>
    </location>
</feature>
<gene>
    <name evidence="3" type="ORF">HXO61_03345</name>
</gene>
<feature type="transmembrane region" description="Helical" evidence="2">
    <location>
        <begin position="266"/>
        <end position="286"/>
    </location>
</feature>
<reference evidence="3" key="1">
    <citation type="submission" date="2020-04" db="EMBL/GenBank/DDBJ databases">
        <title>Deep metagenomics examines the oral microbiome during advanced dental caries in children, revealing novel taxa and co-occurrences with host molecules.</title>
        <authorList>
            <person name="Baker J.L."/>
            <person name="Morton J.T."/>
            <person name="Dinis M."/>
            <person name="Alvarez R."/>
            <person name="Tran N.C."/>
            <person name="Knight R."/>
            <person name="Edlund A."/>
        </authorList>
    </citation>
    <scope>NUCLEOTIDE SEQUENCE</scope>
    <source>
        <strain evidence="3">JCVI_39_bin.18</strain>
    </source>
</reference>
<dbReference type="Proteomes" id="UP000770330">
    <property type="component" value="Unassembled WGS sequence"/>
</dbReference>
<dbReference type="RefSeq" id="WP_303944225.1">
    <property type="nucleotide sequence ID" value="NZ_JABZXO010000005.1"/>
</dbReference>
<dbReference type="InterPro" id="IPR010539">
    <property type="entry name" value="BaxI_1-like"/>
</dbReference>
<feature type="transmembrane region" description="Helical" evidence="2">
    <location>
        <begin position="307"/>
        <end position="330"/>
    </location>
</feature>
<feature type="region of interest" description="Disordered" evidence="1">
    <location>
        <begin position="1"/>
        <end position="40"/>
    </location>
</feature>
<organism evidence="3 4">
    <name type="scientific">Rothia mucilaginosa</name>
    <dbReference type="NCBI Taxonomy" id="43675"/>
    <lineage>
        <taxon>Bacteria</taxon>
        <taxon>Bacillati</taxon>
        <taxon>Actinomycetota</taxon>
        <taxon>Actinomycetes</taxon>
        <taxon>Micrococcales</taxon>
        <taxon>Micrococcaceae</taxon>
        <taxon>Rothia</taxon>
    </lineage>
</organism>
<keyword evidence="2" id="KW-0812">Transmembrane</keyword>
<evidence type="ECO:0000313" key="3">
    <source>
        <dbReference type="EMBL" id="MBF1656953.1"/>
    </source>
</evidence>
<keyword evidence="2" id="KW-1133">Transmembrane helix</keyword>
<dbReference type="EMBL" id="JABZXO010000005">
    <property type="protein sequence ID" value="MBF1656953.1"/>
    <property type="molecule type" value="Genomic_DNA"/>
</dbReference>
<sequence length="336" mass="35991">MAGNPLLNSMTKNATQGDSRFGRFGAQSQQNNQQAYGQQQGYGQQTYGQYGQQSYGQYGQQGYGQNAYGQPQYGQQPYGQQYGQPQYDQQAQYGQPYGEADYGVAAPTYSEPIPAGERLTMNDVMVKTGINLGLVAVGAAVAWYMPVLLFLGMLGGLVLGLVNSFKKKVSPVLVMTYAFMEGLLLGGLSAVVDMRYPGVAIQAVLATLVVAGTTLALFANGKLRATPKLNKIFMIGAIGYLAYGLISILGAGIFGSSLNSFSIGGIPLGLVVGLFAVALATYSLLLDFTTTSEAVEAGLPERESWRLAFGLTASLVWLYVEILRVLMYLASIFRND</sequence>
<dbReference type="Pfam" id="PF12811">
    <property type="entry name" value="BaxI_1"/>
    <property type="match status" value="1"/>
</dbReference>
<feature type="compositionally biased region" description="Low complexity" evidence="1">
    <location>
        <begin position="25"/>
        <end position="40"/>
    </location>
</feature>